<dbReference type="SUPFAM" id="SSF51905">
    <property type="entry name" value="FAD/NAD(P)-binding domain"/>
    <property type="match status" value="1"/>
</dbReference>
<evidence type="ECO:0000256" key="1">
    <source>
        <dbReference type="ARBA" id="ARBA00023002"/>
    </source>
</evidence>
<organism evidence="3 4">
    <name type="scientific">Methylopila jiangsuensis</name>
    <dbReference type="NCBI Taxonomy" id="586230"/>
    <lineage>
        <taxon>Bacteria</taxon>
        <taxon>Pseudomonadati</taxon>
        <taxon>Pseudomonadota</taxon>
        <taxon>Alphaproteobacteria</taxon>
        <taxon>Hyphomicrobiales</taxon>
        <taxon>Methylopilaceae</taxon>
        <taxon>Methylopila</taxon>
    </lineage>
</organism>
<dbReference type="Proteomes" id="UP001143364">
    <property type="component" value="Unassembled WGS sequence"/>
</dbReference>
<proteinExistence type="predicted"/>
<dbReference type="Gene3D" id="3.50.50.60">
    <property type="entry name" value="FAD/NAD(P)-binding domain"/>
    <property type="match status" value="1"/>
</dbReference>
<comment type="caution">
    <text evidence="3">The sequence shown here is derived from an EMBL/GenBank/DDBJ whole genome shotgun (WGS) entry which is preliminary data.</text>
</comment>
<feature type="domain" description="FAD dependent oxidoreductase" evidence="2">
    <location>
        <begin position="31"/>
        <end position="382"/>
    </location>
</feature>
<protein>
    <submittedName>
        <fullName evidence="3">Gamma-glutamylputrescine oxidase</fullName>
    </submittedName>
</protein>
<dbReference type="PANTHER" id="PTHR13847:SF281">
    <property type="entry name" value="FAD DEPENDENT OXIDOREDUCTASE DOMAIN-CONTAINING PROTEIN"/>
    <property type="match status" value="1"/>
</dbReference>
<dbReference type="Pfam" id="PF01266">
    <property type="entry name" value="DAO"/>
    <property type="match status" value="1"/>
</dbReference>
<sequence length="426" mass="45879">MTEFPAAGSYYEAVNPAPPPRPRLKGFARADVAIIGAGFTGLSAALHLAERGVSVVVLEQARVGWGASGRNGGQLHPGQRLDQDELERLMGLADARRLWRLAEDAKGLLRGLIARHHIHCRYEQGLIHADHKPGFVAHAHAYAAKLREAYDYPHVEALDRERIRELVKSDAYHGGAIDHDGGHLDPLALVQGLADAAEAAGARIFEGFRVRRLIHGRPHRLQDGQGAEVEADTVLVCADGLLEGVEPAVESHVMPIANHIAATAPLGERLSEVLTSRAAVSDSRFVVYYFRPTPDGRLLFGGGETYSTTLPKRIAPIVRGHLLKVFPQLEGVALDHAWGGVLGVTPTRLPFVREVAPGVLTAAGYSGQGVLLGPMFGKILADAVAGRLEGFDLLARLPVPAFPGGTWLRKPILVAAMSYFALRDRL</sequence>
<dbReference type="RefSeq" id="WP_271203645.1">
    <property type="nucleotide sequence ID" value="NZ_BSFK01000005.1"/>
</dbReference>
<dbReference type="InterPro" id="IPR006076">
    <property type="entry name" value="FAD-dep_OxRdtase"/>
</dbReference>
<evidence type="ECO:0000313" key="3">
    <source>
        <dbReference type="EMBL" id="GLK75706.1"/>
    </source>
</evidence>
<keyword evidence="4" id="KW-1185">Reference proteome</keyword>
<dbReference type="GO" id="GO:0016491">
    <property type="term" value="F:oxidoreductase activity"/>
    <property type="evidence" value="ECO:0007669"/>
    <property type="project" value="UniProtKB-KW"/>
</dbReference>
<evidence type="ECO:0000259" key="2">
    <source>
        <dbReference type="Pfam" id="PF01266"/>
    </source>
</evidence>
<reference evidence="3" key="1">
    <citation type="journal article" date="2014" name="Int. J. Syst. Evol. Microbiol.">
        <title>Complete genome sequence of Corynebacterium casei LMG S-19264T (=DSM 44701T), isolated from a smear-ripened cheese.</title>
        <authorList>
            <consortium name="US DOE Joint Genome Institute (JGI-PGF)"/>
            <person name="Walter F."/>
            <person name="Albersmeier A."/>
            <person name="Kalinowski J."/>
            <person name="Ruckert C."/>
        </authorList>
    </citation>
    <scope>NUCLEOTIDE SEQUENCE</scope>
    <source>
        <strain evidence="3">VKM B-2555</strain>
    </source>
</reference>
<dbReference type="GO" id="GO:0005737">
    <property type="term" value="C:cytoplasm"/>
    <property type="evidence" value="ECO:0007669"/>
    <property type="project" value="TreeGrafter"/>
</dbReference>
<dbReference type="AlphaFoldDB" id="A0A9W6JDS4"/>
<gene>
    <name evidence="3" type="ORF">GCM10008171_09600</name>
</gene>
<name>A0A9W6JDS4_9HYPH</name>
<dbReference type="Gene3D" id="3.30.9.10">
    <property type="entry name" value="D-Amino Acid Oxidase, subunit A, domain 2"/>
    <property type="match status" value="1"/>
</dbReference>
<evidence type="ECO:0000313" key="4">
    <source>
        <dbReference type="Proteomes" id="UP001143364"/>
    </source>
</evidence>
<dbReference type="InterPro" id="IPR036188">
    <property type="entry name" value="FAD/NAD-bd_sf"/>
</dbReference>
<keyword evidence="1" id="KW-0560">Oxidoreductase</keyword>
<accession>A0A9W6JDS4</accession>
<dbReference type="EMBL" id="BSFK01000005">
    <property type="protein sequence ID" value="GLK75706.1"/>
    <property type="molecule type" value="Genomic_DNA"/>
</dbReference>
<dbReference type="PANTHER" id="PTHR13847">
    <property type="entry name" value="SARCOSINE DEHYDROGENASE-RELATED"/>
    <property type="match status" value="1"/>
</dbReference>
<reference evidence="3" key="2">
    <citation type="submission" date="2023-01" db="EMBL/GenBank/DDBJ databases">
        <authorList>
            <person name="Sun Q."/>
            <person name="Evtushenko L."/>
        </authorList>
    </citation>
    <scope>NUCLEOTIDE SEQUENCE</scope>
    <source>
        <strain evidence="3">VKM B-2555</strain>
    </source>
</reference>